<dbReference type="Proteomes" id="UP000686327">
    <property type="component" value="Unassembled WGS sequence"/>
</dbReference>
<sequence>MKQSTTSLNHLVNWVQMTRTFAPLLDSEADSLLIKLQQLSKRNRRISSLEDAPLTLGIYGHALDGKNHLLSTLQGNPNGRIDIQLGDKRLDYLTHVNPGHTPAAMAVRFSSQQPPEVDNYPLLLTLYSEVELAQQFINQYHAAPAPRLATSSAVTLRLAELESRRQASPVAGLTAEQVADLLRGYHRLQRRQNHLDVNVCYQIAQLAPQLTVEDRASLFALLWGEDSALTETWLRLAQALQHLGGVEQVLAPASLVVDSFLLPAEGFLIPASPEDPQEQADVMVCPLSERQPGSHLSLSQNDLALLCAEVVFTLSQQSALPLVDLLDIPGHQLTWYTNRLQPDTLLVCNAVSERAEVQATGKALAWWVDSTQSPGHSSLPGLVWTITPFDARFTSGASLDDGVQRLVGHPGKRWGTLQALDSRNMHRLLEWLTDALNHSRREQRIAALRNELDAQTVALFQRFSEAHQVTPQQARQQAEDLVRALQSRATQHGNLLASLVPSRDALQQRWLQHQQQHQPKPEGFALEIDLFADTVESEAPTIDGISYARAVHQLWVNHLRLLGHRREAAHQFGLDGVQLQALCEVLIVASYRLDVPAMLERSMQSGESGLELDISRASTVLGDFIAWLGYASVPVSARPASRVNKGLAVFAPPVQADISRRLTKLGEQPTRGNASYVYDWLVALYTRATENIGYQNPQDINDKQRQTLLKLLG</sequence>
<keyword evidence="2" id="KW-1185">Reference proteome</keyword>
<evidence type="ECO:0000313" key="1">
    <source>
        <dbReference type="EMBL" id="MBU4681056.1"/>
    </source>
</evidence>
<dbReference type="Pfam" id="PF10139">
    <property type="entry name" value="Virul_Fac"/>
    <property type="match status" value="2"/>
</dbReference>
<comment type="caution">
    <text evidence="1">The sequence shown here is derived from an EMBL/GenBank/DDBJ whole genome shotgun (WGS) entry which is preliminary data.</text>
</comment>
<dbReference type="PIRSF" id="PIRSF034586">
    <property type="entry name" value="Vir_effector_SfrC"/>
    <property type="match status" value="1"/>
</dbReference>
<dbReference type="InterPro" id="IPR017030">
    <property type="entry name" value="Vir_effector_SfrC"/>
</dbReference>
<accession>A0ABS6DCX9</accession>
<gene>
    <name evidence="1" type="ORF">KC222_03400</name>
</gene>
<reference evidence="2" key="1">
    <citation type="submission" date="2023-07" db="EMBL/GenBank/DDBJ databases">
        <title>Cedecea davisae an AmpC producer and its therapeutic implications.</title>
        <authorList>
            <person name="Notter J."/>
        </authorList>
    </citation>
    <scope>NUCLEOTIDE SEQUENCE [LARGE SCALE GENOMIC DNA]</scope>
    <source>
        <strain evidence="2">1</strain>
    </source>
</reference>
<dbReference type="EMBL" id="JAGRYU010000005">
    <property type="protein sequence ID" value="MBU4681056.1"/>
    <property type="molecule type" value="Genomic_DNA"/>
</dbReference>
<evidence type="ECO:0000313" key="2">
    <source>
        <dbReference type="Proteomes" id="UP000686327"/>
    </source>
</evidence>
<protein>
    <recommendedName>
        <fullName evidence="3">Virulence factor</fullName>
    </recommendedName>
</protein>
<organism evidence="1 2">
    <name type="scientific">Cedecea davisae</name>
    <dbReference type="NCBI Taxonomy" id="158484"/>
    <lineage>
        <taxon>Bacteria</taxon>
        <taxon>Pseudomonadati</taxon>
        <taxon>Pseudomonadota</taxon>
        <taxon>Gammaproteobacteria</taxon>
        <taxon>Enterobacterales</taxon>
        <taxon>Enterobacteriaceae</taxon>
        <taxon>Cedecea</taxon>
    </lineage>
</organism>
<dbReference type="RefSeq" id="WP_216374631.1">
    <property type="nucleotide sequence ID" value="NZ_JAGRYT010000007.1"/>
</dbReference>
<evidence type="ECO:0008006" key="3">
    <source>
        <dbReference type="Google" id="ProtNLM"/>
    </source>
</evidence>
<name>A0ABS6DCX9_9ENTR</name>
<proteinExistence type="predicted"/>